<proteinExistence type="predicted"/>
<name>A0AAX4K0C0_9TREE</name>
<dbReference type="RefSeq" id="XP_066077018.1">
    <property type="nucleotide sequence ID" value="XM_066220921.1"/>
</dbReference>
<reference evidence="1 2" key="1">
    <citation type="submission" date="2024-01" db="EMBL/GenBank/DDBJ databases">
        <title>Comparative genomics of Cryptococcus and Kwoniella reveals pathogenesis evolution and contrasting modes of karyotype evolution via chromosome fusion or intercentromeric recombination.</title>
        <authorList>
            <person name="Coelho M.A."/>
            <person name="David-Palma M."/>
            <person name="Shea T."/>
            <person name="Bowers K."/>
            <person name="McGinley-Smith S."/>
            <person name="Mohammad A.W."/>
            <person name="Gnirke A."/>
            <person name="Yurkov A.M."/>
            <person name="Nowrousian M."/>
            <person name="Sun S."/>
            <person name="Cuomo C.A."/>
            <person name="Heitman J."/>
        </authorList>
    </citation>
    <scope>NUCLEOTIDE SEQUENCE [LARGE SCALE GENOMIC DNA]</scope>
    <source>
        <strain evidence="1 2">CBS 6074</strain>
    </source>
</reference>
<evidence type="ECO:0000313" key="1">
    <source>
        <dbReference type="EMBL" id="WWC90255.1"/>
    </source>
</evidence>
<dbReference type="AlphaFoldDB" id="A0AAX4K0C0"/>
<sequence>MVGIEYIVVSALAIAGGMVHAQDDLQQIWKPKCIFEMDSYQHAFEGVCQNYGSAIASGLKFHSTSWGEVNATVAEAACRWESSDGYTTNFAGSIAAKLGGAQVGVPVPPEV</sequence>
<evidence type="ECO:0000313" key="2">
    <source>
        <dbReference type="Proteomes" id="UP001355207"/>
    </source>
</evidence>
<protein>
    <submittedName>
        <fullName evidence="1">Uncharacterized protein</fullName>
    </submittedName>
</protein>
<keyword evidence="2" id="KW-1185">Reference proteome</keyword>
<accession>A0AAX4K0C0</accession>
<dbReference type="Proteomes" id="UP001355207">
    <property type="component" value="Chromosome 6"/>
</dbReference>
<organism evidence="1 2">
    <name type="scientific">Kwoniella dendrophila CBS 6074</name>
    <dbReference type="NCBI Taxonomy" id="1295534"/>
    <lineage>
        <taxon>Eukaryota</taxon>
        <taxon>Fungi</taxon>
        <taxon>Dikarya</taxon>
        <taxon>Basidiomycota</taxon>
        <taxon>Agaricomycotina</taxon>
        <taxon>Tremellomycetes</taxon>
        <taxon>Tremellales</taxon>
        <taxon>Cryptococcaceae</taxon>
        <taxon>Kwoniella</taxon>
    </lineage>
</organism>
<gene>
    <name evidence="1" type="ORF">L201_005188</name>
</gene>
<dbReference type="GeneID" id="91095858"/>
<dbReference type="EMBL" id="CP144103">
    <property type="protein sequence ID" value="WWC90255.1"/>
    <property type="molecule type" value="Genomic_DNA"/>
</dbReference>